<dbReference type="STRING" id="762967.HMPREF9440_00342"/>
<keyword evidence="4" id="KW-1185">Reference proteome</keyword>
<keyword evidence="1" id="KW-0732">Signal</keyword>
<dbReference type="RefSeq" id="WP_008540801.1">
    <property type="nucleotide sequence ID" value="NZ_JH604870.1"/>
</dbReference>
<name>H3KC92_9BURK</name>
<feature type="signal peptide" evidence="1">
    <location>
        <begin position="1"/>
        <end position="22"/>
    </location>
</feature>
<evidence type="ECO:0000313" key="4">
    <source>
        <dbReference type="Proteomes" id="UP000004956"/>
    </source>
</evidence>
<protein>
    <recommendedName>
        <fullName evidence="2">YMGG-like Gly-zipper domain-containing protein</fullName>
    </recommendedName>
</protein>
<sequence length="174" mass="17488">MSKKTILLPILCAVSLTLAGCAADGQRYRADTYSTSGVNRAQEVTTVEILAINPAKVAVDNSSAGSRARTTGAILGAIAGALVGQAVDSNTHNTLVGAGTGAVVGGLAGDAASGSGSTSYVDGVQLIYKTSAGRMFQSTQVGQPCEFKTGTAILVAPTPAETRIQPNNPYGCPK</sequence>
<feature type="chain" id="PRO_5003588851" description="YMGG-like Gly-zipper domain-containing protein" evidence="1">
    <location>
        <begin position="23"/>
        <end position="174"/>
    </location>
</feature>
<evidence type="ECO:0000256" key="1">
    <source>
        <dbReference type="SAM" id="SignalP"/>
    </source>
</evidence>
<comment type="caution">
    <text evidence="3">The sequence shown here is derived from an EMBL/GenBank/DDBJ whole genome shotgun (WGS) entry which is preliminary data.</text>
</comment>
<dbReference type="InterPro" id="IPR027367">
    <property type="entry name" value="Gly-zipper_YMGG"/>
</dbReference>
<feature type="domain" description="YMGG-like Gly-zipper" evidence="2">
    <location>
        <begin position="70"/>
        <end position="110"/>
    </location>
</feature>
<dbReference type="HOGENOM" id="CLU_112454_0_0_4"/>
<dbReference type="Proteomes" id="UP000004956">
    <property type="component" value="Unassembled WGS sequence"/>
</dbReference>
<dbReference type="OrthoDB" id="9156388at2"/>
<dbReference type="AlphaFoldDB" id="H3KC92"/>
<evidence type="ECO:0000313" key="3">
    <source>
        <dbReference type="EMBL" id="EHY32269.1"/>
    </source>
</evidence>
<dbReference type="Pfam" id="PF13441">
    <property type="entry name" value="Gly-zipper_YMGG"/>
    <property type="match status" value="1"/>
</dbReference>
<dbReference type="EMBL" id="AFBQ01000038">
    <property type="protein sequence ID" value="EHY32269.1"/>
    <property type="molecule type" value="Genomic_DNA"/>
</dbReference>
<dbReference type="PROSITE" id="PS51257">
    <property type="entry name" value="PROKAR_LIPOPROTEIN"/>
    <property type="match status" value="1"/>
</dbReference>
<reference evidence="3 4" key="1">
    <citation type="submission" date="2011-11" db="EMBL/GenBank/DDBJ databases">
        <authorList>
            <person name="Weinstock G."/>
            <person name="Sodergren E."/>
            <person name="Clifton S."/>
            <person name="Fulton L."/>
            <person name="Fulton B."/>
            <person name="Courtney L."/>
            <person name="Fronick C."/>
            <person name="Harrison M."/>
            <person name="Strong C."/>
            <person name="Farmer C."/>
            <person name="Delahaunty K."/>
            <person name="Markovic C."/>
            <person name="Hall O."/>
            <person name="Minx P."/>
            <person name="Tomlinson C."/>
            <person name="Mitreva M."/>
            <person name="Hou S."/>
            <person name="Chen J."/>
            <person name="Wollam A."/>
            <person name="Pepin K.H."/>
            <person name="Johnson M."/>
            <person name="Bhonagiri V."/>
            <person name="Zhang X."/>
            <person name="Suruliraj S."/>
            <person name="Warren W."/>
            <person name="Chinwalla A."/>
            <person name="Mardis E.R."/>
            <person name="Wilson R.K."/>
        </authorList>
    </citation>
    <scope>NUCLEOTIDE SEQUENCE [LARGE SCALE GENOMIC DNA]</scope>
    <source>
        <strain evidence="3 4">YIT 11816</strain>
    </source>
</reference>
<dbReference type="PATRIC" id="fig|762967.3.peg.287"/>
<dbReference type="GO" id="GO:0019867">
    <property type="term" value="C:outer membrane"/>
    <property type="evidence" value="ECO:0007669"/>
    <property type="project" value="InterPro"/>
</dbReference>
<accession>H3KC92</accession>
<evidence type="ECO:0000259" key="2">
    <source>
        <dbReference type="Pfam" id="PF13441"/>
    </source>
</evidence>
<organism evidence="3 4">
    <name type="scientific">Sutterella parvirubra YIT 11816</name>
    <dbReference type="NCBI Taxonomy" id="762967"/>
    <lineage>
        <taxon>Bacteria</taxon>
        <taxon>Pseudomonadati</taxon>
        <taxon>Pseudomonadota</taxon>
        <taxon>Betaproteobacteria</taxon>
        <taxon>Burkholderiales</taxon>
        <taxon>Sutterellaceae</taxon>
        <taxon>Sutterella</taxon>
    </lineage>
</organism>
<proteinExistence type="predicted"/>
<gene>
    <name evidence="3" type="ORF">HMPREF9440_00342</name>
</gene>